<evidence type="ECO:0000256" key="1">
    <source>
        <dbReference type="SAM" id="Phobius"/>
    </source>
</evidence>
<dbReference type="Proteomes" id="UP001213681">
    <property type="component" value="Unassembled WGS sequence"/>
</dbReference>
<feature type="transmembrane region" description="Helical" evidence="1">
    <location>
        <begin position="208"/>
        <end position="232"/>
    </location>
</feature>
<evidence type="ECO:0000313" key="2">
    <source>
        <dbReference type="EMBL" id="KAJ5432470.1"/>
    </source>
</evidence>
<reference evidence="2" key="1">
    <citation type="submission" date="2022-12" db="EMBL/GenBank/DDBJ databases">
        <authorList>
            <person name="Petersen C."/>
        </authorList>
    </citation>
    <scope>NUCLEOTIDE SEQUENCE</scope>
    <source>
        <strain evidence="2">IBT 16125</strain>
    </source>
</reference>
<name>A0AAD6BTJ5_9EURO</name>
<comment type="caution">
    <text evidence="2">The sequence shown here is derived from an EMBL/GenBank/DDBJ whole genome shotgun (WGS) entry which is preliminary data.</text>
</comment>
<proteinExistence type="predicted"/>
<feature type="transmembrane region" description="Helical" evidence="1">
    <location>
        <begin position="364"/>
        <end position="393"/>
    </location>
</feature>
<evidence type="ECO:0000313" key="3">
    <source>
        <dbReference type="Proteomes" id="UP001213681"/>
    </source>
</evidence>
<dbReference type="PANTHER" id="PTHR35395:SF1">
    <property type="entry name" value="DUF6536 DOMAIN-CONTAINING PROTEIN"/>
    <property type="match status" value="1"/>
</dbReference>
<dbReference type="PANTHER" id="PTHR35395">
    <property type="entry name" value="DUF6536 DOMAIN-CONTAINING PROTEIN"/>
    <property type="match status" value="1"/>
</dbReference>
<keyword evidence="1" id="KW-0812">Transmembrane</keyword>
<reference evidence="2" key="2">
    <citation type="journal article" date="2023" name="IMA Fungus">
        <title>Comparative genomic study of the Penicillium genus elucidates a diverse pangenome and 15 lateral gene transfer events.</title>
        <authorList>
            <person name="Petersen C."/>
            <person name="Sorensen T."/>
            <person name="Nielsen M.R."/>
            <person name="Sondergaard T.E."/>
            <person name="Sorensen J.L."/>
            <person name="Fitzpatrick D.A."/>
            <person name="Frisvad J.C."/>
            <person name="Nielsen K.L."/>
        </authorList>
    </citation>
    <scope>NUCLEOTIDE SEQUENCE</scope>
    <source>
        <strain evidence="2">IBT 16125</strain>
    </source>
</reference>
<keyword evidence="1" id="KW-1133">Transmembrane helix</keyword>
<sequence length="395" mass="43915">MIVKEFAAVTVFRNFTQGAAWTIPPVSSLGGMANPQGYLNIVSELQQEVQDGGLETLNAESCYYEYMEAGHVRNVLWVIDPLDWVPKDPAILDDASFLGSHLSVLAAFDLSSIAGVDGFCGPNKACGDSSHCSPTQADLGDQGGAPIRSFINTPDIHTRYACLASRAEYQIFWFKRSSRWSGRLDFTSTDIWQGGRRRWVTAVDQRQWWMFTFSWASGMTLIAFLVGGKINLRNTTLFSSPIDLSLSNHSGTLPSMLVANIPQLLMSYIYLGLNNILSTILVMNEWCGYSTESGKPPKGLRVTSPAPDTEQRSTYFLSVPYKWGIPTMIAMTIAHWLVSEMIVFGQSQFRTRYLINAPPRETMVFLYGFIPTMRHAVPVNGAICFVLVMLLLVSL</sequence>
<organism evidence="2 3">
    <name type="scientific">Penicillium daleae</name>
    <dbReference type="NCBI Taxonomy" id="63821"/>
    <lineage>
        <taxon>Eukaryota</taxon>
        <taxon>Fungi</taxon>
        <taxon>Dikarya</taxon>
        <taxon>Ascomycota</taxon>
        <taxon>Pezizomycotina</taxon>
        <taxon>Eurotiomycetes</taxon>
        <taxon>Eurotiomycetidae</taxon>
        <taxon>Eurotiales</taxon>
        <taxon>Aspergillaceae</taxon>
        <taxon>Penicillium</taxon>
    </lineage>
</organism>
<protein>
    <submittedName>
        <fullName evidence="2">Uncharacterized protein</fullName>
    </submittedName>
</protein>
<dbReference type="AlphaFoldDB" id="A0AAD6BTJ5"/>
<dbReference type="GeneID" id="81605251"/>
<dbReference type="RefSeq" id="XP_056759762.1">
    <property type="nucleotide sequence ID" value="XM_056915008.1"/>
</dbReference>
<keyword evidence="3" id="KW-1185">Reference proteome</keyword>
<keyword evidence="1" id="KW-0472">Membrane</keyword>
<accession>A0AAD6BTJ5</accession>
<dbReference type="EMBL" id="JAPVEA010000009">
    <property type="protein sequence ID" value="KAJ5432470.1"/>
    <property type="molecule type" value="Genomic_DNA"/>
</dbReference>
<gene>
    <name evidence="2" type="ORF">N7458_011626</name>
</gene>
<feature type="transmembrane region" description="Helical" evidence="1">
    <location>
        <begin position="323"/>
        <end position="344"/>
    </location>
</feature>